<dbReference type="GO" id="GO:0015628">
    <property type="term" value="P:protein secretion by the type II secretion system"/>
    <property type="evidence" value="ECO:0007669"/>
    <property type="project" value="InterPro"/>
</dbReference>
<dbReference type="OrthoDB" id="5515392at2"/>
<feature type="region of interest" description="Disordered" evidence="6">
    <location>
        <begin position="110"/>
        <end position="131"/>
    </location>
</feature>
<dbReference type="EMBL" id="FWEV01000136">
    <property type="protein sequence ID" value="SLM30379.1"/>
    <property type="molecule type" value="Genomic_DNA"/>
</dbReference>
<reference evidence="8 9" key="1">
    <citation type="submission" date="2017-03" db="EMBL/GenBank/DDBJ databases">
        <authorList>
            <person name="Afonso C.L."/>
            <person name="Miller P.J."/>
            <person name="Scott M.A."/>
            <person name="Spackman E."/>
            <person name="Goraichik I."/>
            <person name="Dimitrov K.M."/>
            <person name="Suarez D.L."/>
            <person name="Swayne D.E."/>
        </authorList>
    </citation>
    <scope>NUCLEOTIDE SEQUENCE [LARGE SCALE GENOMIC DNA]</scope>
    <source>
        <strain evidence="8">PRJEB14757</strain>
    </source>
</reference>
<evidence type="ECO:0000313" key="9">
    <source>
        <dbReference type="Proteomes" id="UP000191931"/>
    </source>
</evidence>
<accession>A0A1W1HD25</accession>
<evidence type="ECO:0000256" key="2">
    <source>
        <dbReference type="ARBA" id="ARBA00022481"/>
    </source>
</evidence>
<keyword evidence="9" id="KW-1185">Reference proteome</keyword>
<dbReference type="GO" id="GO:0016020">
    <property type="term" value="C:membrane"/>
    <property type="evidence" value="ECO:0007669"/>
    <property type="project" value="UniProtKB-SubCell"/>
</dbReference>
<dbReference type="STRING" id="1246637.MTBBW1_2200033"/>
<feature type="compositionally biased region" description="Basic and acidic residues" evidence="6">
    <location>
        <begin position="120"/>
        <end position="129"/>
    </location>
</feature>
<protein>
    <recommendedName>
        <fullName evidence="10">Prepilin-type N-terminal cleavage/methylation domain-containing protein</fullName>
    </recommendedName>
</protein>
<dbReference type="PROSITE" id="PS00409">
    <property type="entry name" value="PROKAR_NTER_METHYL"/>
    <property type="match status" value="1"/>
</dbReference>
<evidence type="ECO:0000256" key="4">
    <source>
        <dbReference type="ARBA" id="ARBA00022989"/>
    </source>
</evidence>
<dbReference type="InterPro" id="IPR045584">
    <property type="entry name" value="Pilin-like"/>
</dbReference>
<dbReference type="Pfam" id="PF07963">
    <property type="entry name" value="N_methyl"/>
    <property type="match status" value="1"/>
</dbReference>
<evidence type="ECO:0000256" key="1">
    <source>
        <dbReference type="ARBA" id="ARBA00004167"/>
    </source>
</evidence>
<name>A0A1W1HD25_9BACT</name>
<dbReference type="Proteomes" id="UP000191931">
    <property type="component" value="Unassembled WGS sequence"/>
</dbReference>
<feature type="transmembrane region" description="Helical" evidence="7">
    <location>
        <begin position="28"/>
        <end position="51"/>
    </location>
</feature>
<evidence type="ECO:0000256" key="6">
    <source>
        <dbReference type="SAM" id="MobiDB-lite"/>
    </source>
</evidence>
<dbReference type="NCBIfam" id="TIGR02532">
    <property type="entry name" value="IV_pilin_GFxxxE"/>
    <property type="match status" value="1"/>
</dbReference>
<dbReference type="InterPro" id="IPR002416">
    <property type="entry name" value="T2SS_protein-GspH"/>
</dbReference>
<comment type="subcellular location">
    <subcellularLocation>
        <location evidence="1">Membrane</location>
        <topology evidence="1">Single-pass membrane protein</topology>
    </subcellularLocation>
</comment>
<dbReference type="GO" id="GO:0015627">
    <property type="term" value="C:type II protein secretion system complex"/>
    <property type="evidence" value="ECO:0007669"/>
    <property type="project" value="InterPro"/>
</dbReference>
<dbReference type="RefSeq" id="WP_080808254.1">
    <property type="nucleotide sequence ID" value="NZ_LT828560.1"/>
</dbReference>
<dbReference type="SUPFAM" id="SSF54523">
    <property type="entry name" value="Pili subunits"/>
    <property type="match status" value="1"/>
</dbReference>
<organism evidence="8 9">
    <name type="scientific">Desulfamplus magnetovallimortis</name>
    <dbReference type="NCBI Taxonomy" id="1246637"/>
    <lineage>
        <taxon>Bacteria</taxon>
        <taxon>Pseudomonadati</taxon>
        <taxon>Thermodesulfobacteriota</taxon>
        <taxon>Desulfobacteria</taxon>
        <taxon>Desulfobacterales</taxon>
        <taxon>Desulfobacteraceae</taxon>
        <taxon>Desulfamplus</taxon>
    </lineage>
</organism>
<keyword evidence="3 7" id="KW-0812">Transmembrane</keyword>
<evidence type="ECO:0008006" key="10">
    <source>
        <dbReference type="Google" id="ProtNLM"/>
    </source>
</evidence>
<dbReference type="AlphaFoldDB" id="A0A1W1HD25"/>
<gene>
    <name evidence="8" type="ORF">MTBBW1_2200033</name>
</gene>
<dbReference type="InterPro" id="IPR012902">
    <property type="entry name" value="N_methyl_site"/>
</dbReference>
<keyword evidence="5 7" id="KW-0472">Membrane</keyword>
<keyword evidence="2" id="KW-0488">Methylation</keyword>
<keyword evidence="4 7" id="KW-1133">Transmembrane helix</keyword>
<evidence type="ECO:0000256" key="3">
    <source>
        <dbReference type="ARBA" id="ARBA00022692"/>
    </source>
</evidence>
<dbReference type="PRINTS" id="PR00885">
    <property type="entry name" value="BCTERIALGSPH"/>
</dbReference>
<proteinExistence type="predicted"/>
<evidence type="ECO:0000256" key="5">
    <source>
        <dbReference type="ARBA" id="ARBA00023136"/>
    </source>
</evidence>
<sequence length="209" mass="23131">MVMLMGAVFKKFFPNSILFKIHSGKSGFTLIEIMVVMILLAIASSLVLMNVGHSGRMKQSRLFAEKLVKLCKTARIEATNRSFPVCMTILPDDRECRVLSMNEITSGNGMNFASNGNSGEESREYRGDGSDMDNDAFPMLSDNHFASIPETVEIKGENIRSSDEGIYYICFYPDGSSSGGLVTVVVEDQFEFTFQVDMLTGIIRTVEAD</sequence>
<feature type="compositionally biased region" description="Polar residues" evidence="6">
    <location>
        <begin position="110"/>
        <end position="119"/>
    </location>
</feature>
<evidence type="ECO:0000313" key="8">
    <source>
        <dbReference type="EMBL" id="SLM30379.1"/>
    </source>
</evidence>
<evidence type="ECO:0000256" key="7">
    <source>
        <dbReference type="SAM" id="Phobius"/>
    </source>
</evidence>